<keyword evidence="3" id="KW-1185">Reference proteome</keyword>
<accession>A0A433D5U2</accession>
<gene>
    <name evidence="2" type="ORF">BC936DRAFT_147199</name>
</gene>
<dbReference type="AlphaFoldDB" id="A0A433D5U2"/>
<feature type="region of interest" description="Disordered" evidence="1">
    <location>
        <begin position="1"/>
        <end position="38"/>
    </location>
</feature>
<name>A0A433D5U2_9FUNG</name>
<evidence type="ECO:0000256" key="1">
    <source>
        <dbReference type="SAM" id="MobiDB-lite"/>
    </source>
</evidence>
<evidence type="ECO:0000313" key="2">
    <source>
        <dbReference type="EMBL" id="RUP46222.1"/>
    </source>
</evidence>
<protein>
    <submittedName>
        <fullName evidence="2">Uncharacterized protein</fullName>
    </submittedName>
</protein>
<dbReference type="Proteomes" id="UP000268093">
    <property type="component" value="Unassembled WGS sequence"/>
</dbReference>
<proteinExistence type="predicted"/>
<feature type="compositionally biased region" description="Polar residues" evidence="1">
    <location>
        <begin position="1"/>
        <end position="16"/>
    </location>
</feature>
<evidence type="ECO:0000313" key="3">
    <source>
        <dbReference type="Proteomes" id="UP000268093"/>
    </source>
</evidence>
<dbReference type="EMBL" id="RBNI01006138">
    <property type="protein sequence ID" value="RUP46222.1"/>
    <property type="molecule type" value="Genomic_DNA"/>
</dbReference>
<reference evidence="2 3" key="1">
    <citation type="journal article" date="2018" name="New Phytol.">
        <title>Phylogenomics of Endogonaceae and evolution of mycorrhizas within Mucoromycota.</title>
        <authorList>
            <person name="Chang Y."/>
            <person name="Desiro A."/>
            <person name="Na H."/>
            <person name="Sandor L."/>
            <person name="Lipzen A."/>
            <person name="Clum A."/>
            <person name="Barry K."/>
            <person name="Grigoriev I.V."/>
            <person name="Martin F.M."/>
            <person name="Stajich J.E."/>
            <person name="Smith M.E."/>
            <person name="Bonito G."/>
            <person name="Spatafora J.W."/>
        </authorList>
    </citation>
    <scope>NUCLEOTIDE SEQUENCE [LARGE SCALE GENOMIC DNA]</scope>
    <source>
        <strain evidence="2 3">GMNB39</strain>
    </source>
</reference>
<feature type="non-terminal residue" evidence="2">
    <location>
        <position position="1"/>
    </location>
</feature>
<sequence length="108" mass="12114">DSLSPSLRHQNETSHPPTIVTPTRAEARPCGMPSPGTRLPVSIRQASFRLCITRWNVSHTQHMGLPLTHLFRHGASMAMTINKTCRHRPHVLAYRCQSCDFSSRISKG</sequence>
<organism evidence="2 3">
    <name type="scientific">Jimgerdemannia flammicorona</name>
    <dbReference type="NCBI Taxonomy" id="994334"/>
    <lineage>
        <taxon>Eukaryota</taxon>
        <taxon>Fungi</taxon>
        <taxon>Fungi incertae sedis</taxon>
        <taxon>Mucoromycota</taxon>
        <taxon>Mucoromycotina</taxon>
        <taxon>Endogonomycetes</taxon>
        <taxon>Endogonales</taxon>
        <taxon>Endogonaceae</taxon>
        <taxon>Jimgerdemannia</taxon>
    </lineage>
</organism>
<comment type="caution">
    <text evidence="2">The sequence shown here is derived from an EMBL/GenBank/DDBJ whole genome shotgun (WGS) entry which is preliminary data.</text>
</comment>